<dbReference type="NCBIfam" id="TIGR02227">
    <property type="entry name" value="sigpep_I_bact"/>
    <property type="match status" value="1"/>
</dbReference>
<evidence type="ECO:0000256" key="4">
    <source>
        <dbReference type="ARBA" id="ARBA00013208"/>
    </source>
</evidence>
<dbReference type="InterPro" id="IPR019757">
    <property type="entry name" value="Pept_S26A_signal_pept_1_Lys-AS"/>
</dbReference>
<dbReference type="Proteomes" id="UP000194948">
    <property type="component" value="Chromosome"/>
</dbReference>
<evidence type="ECO:0000259" key="10">
    <source>
        <dbReference type="Pfam" id="PF10502"/>
    </source>
</evidence>
<name>A0AAQ3WB08_9ENTE</name>
<feature type="active site" evidence="7">
    <location>
        <position position="98"/>
    </location>
</feature>
<dbReference type="EMBL" id="CP147244">
    <property type="protein sequence ID" value="WYK01862.1"/>
    <property type="molecule type" value="Genomic_DNA"/>
</dbReference>
<evidence type="ECO:0000256" key="5">
    <source>
        <dbReference type="ARBA" id="ARBA00022670"/>
    </source>
</evidence>
<dbReference type="InterPro" id="IPR036286">
    <property type="entry name" value="LexA/Signal_pep-like_sf"/>
</dbReference>
<comment type="similarity">
    <text evidence="3 9">Belongs to the peptidase S26 family.</text>
</comment>
<proteinExistence type="inferred from homology"/>
<dbReference type="InterPro" id="IPR000223">
    <property type="entry name" value="Pept_S26A_signal_pept_1"/>
</dbReference>
<dbReference type="PRINTS" id="PR00727">
    <property type="entry name" value="LEADERPTASE"/>
</dbReference>
<keyword evidence="5 8" id="KW-0645">Protease</keyword>
<dbReference type="PROSITE" id="PS00501">
    <property type="entry name" value="SPASE_I_1"/>
    <property type="match status" value="1"/>
</dbReference>
<gene>
    <name evidence="11" type="ORF">A5821_002999</name>
</gene>
<dbReference type="InterPro" id="IPR019533">
    <property type="entry name" value="Peptidase_S26"/>
</dbReference>
<dbReference type="Pfam" id="PF10502">
    <property type="entry name" value="Peptidase_S26"/>
    <property type="match status" value="1"/>
</dbReference>
<dbReference type="InterPro" id="IPR019758">
    <property type="entry name" value="Pept_S26A_signal_pept_1_CS"/>
</dbReference>
<evidence type="ECO:0000313" key="11">
    <source>
        <dbReference type="EMBL" id="WYK01862.1"/>
    </source>
</evidence>
<dbReference type="GO" id="GO:0004252">
    <property type="term" value="F:serine-type endopeptidase activity"/>
    <property type="evidence" value="ECO:0007669"/>
    <property type="project" value="InterPro"/>
</dbReference>
<dbReference type="PROSITE" id="PS00761">
    <property type="entry name" value="SPASE_I_3"/>
    <property type="match status" value="1"/>
</dbReference>
<keyword evidence="12" id="KW-1185">Reference proteome</keyword>
<reference evidence="11 12" key="2">
    <citation type="submission" date="2024-03" db="EMBL/GenBank/DDBJ databases">
        <title>The Genome Sequence of Enterococcus sp. DIV0205d.</title>
        <authorList>
            <consortium name="The Broad Institute Genomics Platform"/>
            <consortium name="The Broad Institute Microbial Omics Core"/>
            <consortium name="The Broad Institute Genomic Center for Infectious Diseases"/>
            <person name="Earl A."/>
            <person name="Manson A."/>
            <person name="Gilmore M."/>
            <person name="Schwartman J."/>
            <person name="Shea T."/>
            <person name="Abouelleil A."/>
            <person name="Cao P."/>
            <person name="Chapman S."/>
            <person name="Cusick C."/>
            <person name="Young S."/>
            <person name="Neafsey D."/>
            <person name="Nusbaum C."/>
            <person name="Birren B."/>
        </authorList>
    </citation>
    <scope>NUCLEOTIDE SEQUENCE [LARGE SCALE GENOMIC DNA]</scope>
    <source>
        <strain evidence="11 12">7F3_DIV0205</strain>
    </source>
</reference>
<evidence type="ECO:0000256" key="6">
    <source>
        <dbReference type="ARBA" id="ARBA00022801"/>
    </source>
</evidence>
<dbReference type="Gene3D" id="2.10.109.10">
    <property type="entry name" value="Umud Fragment, subunit A"/>
    <property type="match status" value="1"/>
</dbReference>
<dbReference type="GO" id="GO:0005886">
    <property type="term" value="C:plasma membrane"/>
    <property type="evidence" value="ECO:0007669"/>
    <property type="project" value="UniProtKB-SubCell"/>
</dbReference>
<dbReference type="InterPro" id="IPR019756">
    <property type="entry name" value="Pept_S26A_signal_pept_1_Ser-AS"/>
</dbReference>
<evidence type="ECO:0000313" key="12">
    <source>
        <dbReference type="Proteomes" id="UP000194948"/>
    </source>
</evidence>
<keyword evidence="6 8" id="KW-0378">Hydrolase</keyword>
<feature type="active site" evidence="7">
    <location>
        <position position="59"/>
    </location>
</feature>
<comment type="subcellular location">
    <subcellularLocation>
        <location evidence="2">Cell membrane</location>
        <topology evidence="2">Single-pass type II membrane protein</topology>
    </subcellularLocation>
    <subcellularLocation>
        <location evidence="9">Membrane</location>
        <topology evidence="9">Single-pass type II membrane protein</topology>
    </subcellularLocation>
</comment>
<dbReference type="GO" id="GO:0009003">
    <property type="term" value="F:signal peptidase activity"/>
    <property type="evidence" value="ECO:0007669"/>
    <property type="project" value="UniProtKB-EC"/>
</dbReference>
<evidence type="ECO:0000256" key="1">
    <source>
        <dbReference type="ARBA" id="ARBA00000677"/>
    </source>
</evidence>
<dbReference type="PANTHER" id="PTHR43390:SF1">
    <property type="entry name" value="CHLOROPLAST PROCESSING PEPTIDASE"/>
    <property type="match status" value="1"/>
</dbReference>
<protein>
    <recommendedName>
        <fullName evidence="4 8">Signal peptidase I</fullName>
        <ecNumber evidence="4 8">3.4.21.89</ecNumber>
    </recommendedName>
</protein>
<evidence type="ECO:0000256" key="7">
    <source>
        <dbReference type="PIRSR" id="PIRSR600223-1"/>
    </source>
</evidence>
<comment type="catalytic activity">
    <reaction evidence="1 8">
        <text>Cleavage of hydrophobic, N-terminal signal or leader sequences from secreted and periplasmic proteins.</text>
        <dbReference type="EC" id="3.4.21.89"/>
    </reaction>
</comment>
<dbReference type="AlphaFoldDB" id="A0AAQ3WB08"/>
<dbReference type="CDD" id="cd06530">
    <property type="entry name" value="S26_SPase_I"/>
    <property type="match status" value="1"/>
</dbReference>
<dbReference type="EC" id="3.4.21.89" evidence="4 8"/>
<dbReference type="PROSITE" id="PS00760">
    <property type="entry name" value="SPASE_I_2"/>
    <property type="match status" value="1"/>
</dbReference>
<evidence type="ECO:0000256" key="9">
    <source>
        <dbReference type="RuleBase" id="RU362042"/>
    </source>
</evidence>
<evidence type="ECO:0000256" key="2">
    <source>
        <dbReference type="ARBA" id="ARBA00004401"/>
    </source>
</evidence>
<evidence type="ECO:0000256" key="8">
    <source>
        <dbReference type="RuleBase" id="RU003993"/>
    </source>
</evidence>
<reference evidence="12" key="1">
    <citation type="submission" date="2017-05" db="EMBL/GenBank/DDBJ databases">
        <title>The Genome Sequence of EEnterococcus faecalis 9F2_4866.</title>
        <authorList>
            <consortium name="The Broad Institute Genomics Platform"/>
            <consortium name="The Broad Institute Genomic Center for Infectious Diseases"/>
            <person name="Earl A."/>
            <person name="Manson A."/>
            <person name="Schwartman J."/>
            <person name="Gilmore M."/>
            <person name="Abouelleil A."/>
            <person name="Cao P."/>
            <person name="Chapman S."/>
            <person name="Cusick C."/>
            <person name="Shea T."/>
            <person name="Young S."/>
            <person name="Neafsey D."/>
            <person name="Nusbaum C."/>
            <person name="Birren B."/>
        </authorList>
    </citation>
    <scope>NUCLEOTIDE SEQUENCE [LARGE SCALE GENOMIC DNA]</scope>
    <source>
        <strain evidence="12">7F3_DIV0205</strain>
    </source>
</reference>
<dbReference type="GO" id="GO:0006465">
    <property type="term" value="P:signal peptide processing"/>
    <property type="evidence" value="ECO:0007669"/>
    <property type="project" value="InterPro"/>
</dbReference>
<dbReference type="PANTHER" id="PTHR43390">
    <property type="entry name" value="SIGNAL PEPTIDASE I"/>
    <property type="match status" value="1"/>
</dbReference>
<dbReference type="SUPFAM" id="SSF51306">
    <property type="entry name" value="LexA/Signal peptidase"/>
    <property type="match status" value="1"/>
</dbReference>
<accession>A0AAQ3WB08</accession>
<evidence type="ECO:0000256" key="3">
    <source>
        <dbReference type="ARBA" id="ARBA00009370"/>
    </source>
</evidence>
<sequence length="209" mass="24156">MSQNERRMVTIDVKQMSKQELRSKKNMGTVLRRISFFLLLLFGILFLVKVKPHVVSGESMLPTLHNKDRLFSMKNAEPTRYSLITFQPREEKHESYVKRVIGLPGDRIWLDKNTVYLNFQMAESNPTPPNEEHLSGVDLPDGTLKIRVSWEVAAQLEGLSTIPKNQFFVLGDNRRHSTDSRELGLIDKNKIEGVVTFRYYPLNRLGLVK</sequence>
<organism evidence="11 12">
    <name type="scientific">Candidatus Enterococcus palustris</name>
    <dbReference type="NCBI Taxonomy" id="1834189"/>
    <lineage>
        <taxon>Bacteria</taxon>
        <taxon>Bacillati</taxon>
        <taxon>Bacillota</taxon>
        <taxon>Bacilli</taxon>
        <taxon>Lactobacillales</taxon>
        <taxon>Enterococcaceae</taxon>
        <taxon>Enterococcus</taxon>
    </lineage>
</organism>
<feature type="domain" description="Peptidase S26" evidence="10">
    <location>
        <begin position="34"/>
        <end position="200"/>
    </location>
</feature>